<evidence type="ECO:0000313" key="2">
    <source>
        <dbReference type="EMBL" id="TVU13419.1"/>
    </source>
</evidence>
<accession>A0A5J9TPV9</accession>
<dbReference type="EMBL" id="RWGY01000034">
    <property type="protein sequence ID" value="TVU13419.1"/>
    <property type="molecule type" value="Genomic_DNA"/>
</dbReference>
<gene>
    <name evidence="2" type="ORF">EJB05_40475</name>
</gene>
<dbReference type="Proteomes" id="UP000324897">
    <property type="component" value="Unassembled WGS sequence"/>
</dbReference>
<name>A0A5J9TPV9_9POAL</name>
<feature type="region of interest" description="Disordered" evidence="1">
    <location>
        <begin position="1"/>
        <end position="25"/>
    </location>
</feature>
<organism evidence="2 3">
    <name type="scientific">Eragrostis curvula</name>
    <name type="common">weeping love grass</name>
    <dbReference type="NCBI Taxonomy" id="38414"/>
    <lineage>
        <taxon>Eukaryota</taxon>
        <taxon>Viridiplantae</taxon>
        <taxon>Streptophyta</taxon>
        <taxon>Embryophyta</taxon>
        <taxon>Tracheophyta</taxon>
        <taxon>Spermatophyta</taxon>
        <taxon>Magnoliopsida</taxon>
        <taxon>Liliopsida</taxon>
        <taxon>Poales</taxon>
        <taxon>Poaceae</taxon>
        <taxon>PACMAD clade</taxon>
        <taxon>Chloridoideae</taxon>
        <taxon>Eragrostideae</taxon>
        <taxon>Eragrostidinae</taxon>
        <taxon>Eragrostis</taxon>
    </lineage>
</organism>
<comment type="caution">
    <text evidence="2">The sequence shown here is derived from an EMBL/GenBank/DDBJ whole genome shotgun (WGS) entry which is preliminary data.</text>
</comment>
<keyword evidence="3" id="KW-1185">Reference proteome</keyword>
<proteinExistence type="predicted"/>
<reference evidence="2 3" key="1">
    <citation type="journal article" date="2019" name="Sci. Rep.">
        <title>A high-quality genome of Eragrostis curvula grass provides insights into Poaceae evolution and supports new strategies to enhance forage quality.</title>
        <authorList>
            <person name="Carballo J."/>
            <person name="Santos B.A.C.M."/>
            <person name="Zappacosta D."/>
            <person name="Garbus I."/>
            <person name="Selva J.P."/>
            <person name="Gallo C.A."/>
            <person name="Diaz A."/>
            <person name="Albertini E."/>
            <person name="Caccamo M."/>
            <person name="Echenique V."/>
        </authorList>
    </citation>
    <scope>NUCLEOTIDE SEQUENCE [LARGE SCALE GENOMIC DNA]</scope>
    <source>
        <strain evidence="3">cv. Victoria</strain>
        <tissue evidence="2">Leaf</tissue>
    </source>
</reference>
<evidence type="ECO:0000256" key="1">
    <source>
        <dbReference type="SAM" id="MobiDB-lite"/>
    </source>
</evidence>
<dbReference type="Gramene" id="TVU13419">
    <property type="protein sequence ID" value="TVU13419"/>
    <property type="gene ID" value="EJB05_40475"/>
</dbReference>
<protein>
    <submittedName>
        <fullName evidence="2">Uncharacterized protein</fullName>
    </submittedName>
</protein>
<sequence length="84" mass="8477">MRDLPPDELLGAASPTSSTRPRTDLRSCFVGQPIRAGSTSSGASLEAEEASSAALLVASRLRLFVLGAVAAAGCGCLRGEMAAV</sequence>
<dbReference type="AlphaFoldDB" id="A0A5J9TPV9"/>
<evidence type="ECO:0000313" key="3">
    <source>
        <dbReference type="Proteomes" id="UP000324897"/>
    </source>
</evidence>